<gene>
    <name evidence="2" type="ORF">C7U55_11300</name>
</gene>
<proteinExistence type="predicted"/>
<name>A0A2T3FPP6_9FIRM</name>
<dbReference type="AlphaFoldDB" id="A0A2T3FPP6"/>
<comment type="caution">
    <text evidence="2">The sequence shown here is derived from an EMBL/GenBank/DDBJ whole genome shotgun (WGS) entry which is preliminary data.</text>
</comment>
<organism evidence="2 3">
    <name type="scientific">Faecalibacillus faecis</name>
    <dbReference type="NCBI Taxonomy" id="1982628"/>
    <lineage>
        <taxon>Bacteria</taxon>
        <taxon>Bacillati</taxon>
        <taxon>Bacillota</taxon>
        <taxon>Erysipelotrichia</taxon>
        <taxon>Erysipelotrichales</taxon>
        <taxon>Coprobacillaceae</taxon>
        <taxon>Faecalibacillus</taxon>
    </lineage>
</organism>
<feature type="domain" description="Glycosyltransferase 2-like" evidence="1">
    <location>
        <begin position="5"/>
        <end position="133"/>
    </location>
</feature>
<dbReference type="CDD" id="cd00761">
    <property type="entry name" value="Glyco_tranf_GTA_type"/>
    <property type="match status" value="1"/>
</dbReference>
<reference evidence="3" key="1">
    <citation type="submission" date="2018-03" db="EMBL/GenBank/DDBJ databases">
        <title>Lachnoclostridium SNUG30370 gen.nov., sp.nov., isolated from human faeces.</title>
        <authorList>
            <person name="Seo B."/>
            <person name="Jeon K."/>
            <person name="Ko G."/>
        </authorList>
    </citation>
    <scope>NUCLEOTIDE SEQUENCE [LARGE SCALE GENOMIC DNA]</scope>
    <source>
        <strain evidence="3">SNUG30370</strain>
    </source>
</reference>
<dbReference type="InterPro" id="IPR001173">
    <property type="entry name" value="Glyco_trans_2-like"/>
</dbReference>
<dbReference type="InterPro" id="IPR029044">
    <property type="entry name" value="Nucleotide-diphossugar_trans"/>
</dbReference>
<dbReference type="EMBL" id="PYLP01000019">
    <property type="protein sequence ID" value="PST37244.1"/>
    <property type="molecule type" value="Genomic_DNA"/>
</dbReference>
<dbReference type="Gene3D" id="3.90.550.10">
    <property type="entry name" value="Spore Coat Polysaccharide Biosynthesis Protein SpsA, Chain A"/>
    <property type="match status" value="1"/>
</dbReference>
<dbReference type="PANTHER" id="PTHR22916">
    <property type="entry name" value="GLYCOSYLTRANSFERASE"/>
    <property type="match status" value="1"/>
</dbReference>
<dbReference type="PANTHER" id="PTHR22916:SF3">
    <property type="entry name" value="UDP-GLCNAC:BETAGAL BETA-1,3-N-ACETYLGLUCOSAMINYLTRANSFERASE-LIKE PROTEIN 1"/>
    <property type="match status" value="1"/>
</dbReference>
<dbReference type="SUPFAM" id="SSF53448">
    <property type="entry name" value="Nucleotide-diphospho-sugar transferases"/>
    <property type="match status" value="1"/>
</dbReference>
<evidence type="ECO:0000313" key="3">
    <source>
        <dbReference type="Proteomes" id="UP000241201"/>
    </source>
</evidence>
<dbReference type="Pfam" id="PF00535">
    <property type="entry name" value="Glycos_transf_2"/>
    <property type="match status" value="1"/>
</dbReference>
<dbReference type="GeneID" id="77471668"/>
<dbReference type="Proteomes" id="UP000241201">
    <property type="component" value="Unassembled WGS sequence"/>
</dbReference>
<dbReference type="RefSeq" id="WP_106988654.1">
    <property type="nucleotide sequence ID" value="NZ_PYLP01000019.1"/>
</dbReference>
<evidence type="ECO:0000259" key="1">
    <source>
        <dbReference type="Pfam" id="PF00535"/>
    </source>
</evidence>
<protein>
    <recommendedName>
        <fullName evidence="1">Glycosyltransferase 2-like domain-containing protein</fullName>
    </recommendedName>
</protein>
<keyword evidence="3" id="KW-1185">Reference proteome</keyword>
<evidence type="ECO:0000313" key="2">
    <source>
        <dbReference type="EMBL" id="PST37244.1"/>
    </source>
</evidence>
<sequence length="318" mass="37938">MKQLSIIVPIYNTEKYLRKCVDSLLEQDLDDYEILLINDSSPDSSIDIMKEYEEKFPNIIRIFSKENGGLGDTRNFGIPYAKGKYVTFVDSDDYIKENSLNRLCTKMDNEDLDILVYDFVKEYDNVDFIHEQAMEIIDDKHYVLSTPNACNKMFKTSIFQENGVRFPTKIWYEDLAVIPGLVKYTKKIGYIHEGIYYYQFRSQSIMNQVKYNPKMLEMINSINNLSPYLDEYPLELEFLSLHHLFYGSSLRLLPFKKYDELETCLKTHENNFPNWDKNPYYNAKPKLYKLFCMCLKKRRFLCCRLLMWTRKIISRRKS</sequence>
<dbReference type="GO" id="GO:0016758">
    <property type="term" value="F:hexosyltransferase activity"/>
    <property type="evidence" value="ECO:0007669"/>
    <property type="project" value="UniProtKB-ARBA"/>
</dbReference>
<accession>A0A2T3FPP6</accession>